<dbReference type="EMBL" id="JAHQIW010002982">
    <property type="protein sequence ID" value="KAJ1356966.1"/>
    <property type="molecule type" value="Genomic_DNA"/>
</dbReference>
<proteinExistence type="predicted"/>
<evidence type="ECO:0000313" key="2">
    <source>
        <dbReference type="Proteomes" id="UP001196413"/>
    </source>
</evidence>
<reference evidence="1" key="1">
    <citation type="submission" date="2021-06" db="EMBL/GenBank/DDBJ databases">
        <title>Parelaphostrongylus tenuis whole genome reference sequence.</title>
        <authorList>
            <person name="Garwood T.J."/>
            <person name="Larsen P.A."/>
            <person name="Fountain-Jones N.M."/>
            <person name="Garbe J.R."/>
            <person name="Macchietto M.G."/>
            <person name="Kania S.A."/>
            <person name="Gerhold R.W."/>
            <person name="Richards J.E."/>
            <person name="Wolf T.M."/>
        </authorList>
    </citation>
    <scope>NUCLEOTIDE SEQUENCE</scope>
    <source>
        <strain evidence="1">MNPRO001-30</strain>
        <tissue evidence="1">Meninges</tissue>
    </source>
</reference>
<name>A0AAD5QS71_PARTN</name>
<evidence type="ECO:0000313" key="1">
    <source>
        <dbReference type="EMBL" id="KAJ1356966.1"/>
    </source>
</evidence>
<keyword evidence="2" id="KW-1185">Reference proteome</keyword>
<dbReference type="Proteomes" id="UP001196413">
    <property type="component" value="Unassembled WGS sequence"/>
</dbReference>
<dbReference type="AlphaFoldDB" id="A0AAD5QS71"/>
<protein>
    <submittedName>
        <fullName evidence="1">Uncharacterized protein</fullName>
    </submittedName>
</protein>
<gene>
    <name evidence="1" type="ORF">KIN20_014967</name>
</gene>
<comment type="caution">
    <text evidence="1">The sequence shown here is derived from an EMBL/GenBank/DDBJ whole genome shotgun (WGS) entry which is preliminary data.</text>
</comment>
<sequence length="79" mass="8903">MDEDLLNLEHPDPTVRPPFLPLPPPYHLLPNTPFFRKALIKPPPYCPNGTPPLKSIINRYAANVQVSNKTLFFGISLVL</sequence>
<organism evidence="1 2">
    <name type="scientific">Parelaphostrongylus tenuis</name>
    <name type="common">Meningeal worm</name>
    <dbReference type="NCBI Taxonomy" id="148309"/>
    <lineage>
        <taxon>Eukaryota</taxon>
        <taxon>Metazoa</taxon>
        <taxon>Ecdysozoa</taxon>
        <taxon>Nematoda</taxon>
        <taxon>Chromadorea</taxon>
        <taxon>Rhabditida</taxon>
        <taxon>Rhabditina</taxon>
        <taxon>Rhabditomorpha</taxon>
        <taxon>Strongyloidea</taxon>
        <taxon>Metastrongylidae</taxon>
        <taxon>Parelaphostrongylus</taxon>
    </lineage>
</organism>
<accession>A0AAD5QS71</accession>